<sequence length="329" mass="33864">MPLPGTSSIPTLDGQACAWGGTPSAAGDGMDVRMMLGPLFGAALIGLVGVAFAFGRKDAHQFMPRLPLVWFGLLGAVFLAMVTDSVPAALTVSSDVAGRGMGLGLLGLAAGLALLGSRARLRADVLRGSAPKSIDEAIAELRAGQEPGWGVYRGRLGASEPVTSPGGVVCAFYEAELRATGDQGRKGSLISQEKGYSLLITVRGEKAEAAVSFSPSTMLAPVRVLRCQTDPRLVEPEAGELVQGKPVEEVFSYERVGKLGEPCLVVGALQRGPAPGSYVLRGKQGGPAMLVLGTEGTGTGQQLARRAWGFFSAAGALSVAAAFVLSRTL</sequence>
<comment type="caution">
    <text evidence="2">The sequence shown here is derived from an EMBL/GenBank/DDBJ whole genome shotgun (WGS) entry which is preliminary data.</text>
</comment>
<dbReference type="EMBL" id="JMCB01000003">
    <property type="protein sequence ID" value="KFE70502.1"/>
    <property type="molecule type" value="Genomic_DNA"/>
</dbReference>
<feature type="transmembrane region" description="Helical" evidence="1">
    <location>
        <begin position="96"/>
        <end position="117"/>
    </location>
</feature>
<feature type="transmembrane region" description="Helical" evidence="1">
    <location>
        <begin position="307"/>
        <end position="326"/>
    </location>
</feature>
<proteinExistence type="predicted"/>
<reference evidence="2 3" key="1">
    <citation type="submission" date="2014-04" db="EMBL/GenBank/DDBJ databases">
        <title>Genome assembly of Hyalangium minutum DSM 14724.</title>
        <authorList>
            <person name="Sharma G."/>
            <person name="Subramanian S."/>
        </authorList>
    </citation>
    <scope>NUCLEOTIDE SEQUENCE [LARGE SCALE GENOMIC DNA]</scope>
    <source>
        <strain evidence="2 3">DSM 14724</strain>
    </source>
</reference>
<dbReference type="STRING" id="394096.DB31_5544"/>
<evidence type="ECO:0000313" key="2">
    <source>
        <dbReference type="EMBL" id="KFE70502.1"/>
    </source>
</evidence>
<keyword evidence="1" id="KW-1133">Transmembrane helix</keyword>
<dbReference type="PATRIC" id="fig|394096.3.peg.2024"/>
<name>A0A085WS39_9BACT</name>
<feature type="transmembrane region" description="Helical" evidence="1">
    <location>
        <begin position="66"/>
        <end position="90"/>
    </location>
</feature>
<evidence type="ECO:0000256" key="1">
    <source>
        <dbReference type="SAM" id="Phobius"/>
    </source>
</evidence>
<accession>A0A085WS39</accession>
<gene>
    <name evidence="2" type="ORF">DB31_5544</name>
</gene>
<protein>
    <submittedName>
        <fullName evidence="2">Uncharacterized protein</fullName>
    </submittedName>
</protein>
<organism evidence="2 3">
    <name type="scientific">Hyalangium minutum</name>
    <dbReference type="NCBI Taxonomy" id="394096"/>
    <lineage>
        <taxon>Bacteria</taxon>
        <taxon>Pseudomonadati</taxon>
        <taxon>Myxococcota</taxon>
        <taxon>Myxococcia</taxon>
        <taxon>Myxococcales</taxon>
        <taxon>Cystobacterineae</taxon>
        <taxon>Archangiaceae</taxon>
        <taxon>Hyalangium</taxon>
    </lineage>
</organism>
<keyword evidence="1" id="KW-0812">Transmembrane</keyword>
<keyword evidence="3" id="KW-1185">Reference proteome</keyword>
<keyword evidence="1" id="KW-0472">Membrane</keyword>
<dbReference type="Proteomes" id="UP000028725">
    <property type="component" value="Unassembled WGS sequence"/>
</dbReference>
<dbReference type="AlphaFoldDB" id="A0A085WS39"/>
<evidence type="ECO:0000313" key="3">
    <source>
        <dbReference type="Proteomes" id="UP000028725"/>
    </source>
</evidence>
<feature type="transmembrane region" description="Helical" evidence="1">
    <location>
        <begin position="35"/>
        <end position="54"/>
    </location>
</feature>